<dbReference type="EnsemblPlants" id="AVESA.00010b.r2.5CG0929230.1">
    <property type="protein sequence ID" value="AVESA.00010b.r2.5CG0929230.1.CDS.1"/>
    <property type="gene ID" value="AVESA.00010b.r2.5CG0929230"/>
</dbReference>
<reference evidence="1" key="2">
    <citation type="submission" date="2025-09" db="UniProtKB">
        <authorList>
            <consortium name="EnsemblPlants"/>
        </authorList>
    </citation>
    <scope>IDENTIFICATION</scope>
</reference>
<protein>
    <submittedName>
        <fullName evidence="1">Uncharacterized protein</fullName>
    </submittedName>
</protein>
<dbReference type="Proteomes" id="UP001732700">
    <property type="component" value="Chromosome 5C"/>
</dbReference>
<keyword evidence="2" id="KW-1185">Reference proteome</keyword>
<reference evidence="1" key="1">
    <citation type="submission" date="2021-05" db="EMBL/GenBank/DDBJ databases">
        <authorList>
            <person name="Scholz U."/>
            <person name="Mascher M."/>
            <person name="Fiebig A."/>
        </authorList>
    </citation>
    <scope>NUCLEOTIDE SEQUENCE [LARGE SCALE GENOMIC DNA]</scope>
</reference>
<evidence type="ECO:0000313" key="2">
    <source>
        <dbReference type="Proteomes" id="UP001732700"/>
    </source>
</evidence>
<evidence type="ECO:0000313" key="1">
    <source>
        <dbReference type="EnsemblPlants" id="AVESA.00010b.r2.5CG0929230.1.CDS.1"/>
    </source>
</evidence>
<name>A0ACD5YAZ1_AVESA</name>
<accession>A0ACD5YAZ1</accession>
<sequence>MEASAADTVRIVSRRMVRPSYGASMPMPPSEDIHLTPSDLHAISPACMIQIGILLPKPPAGTGGLVDTLASSLARALGRYYHFAGRLAIVDHGDGTVTVPLRCTGEGTELFHAVAPGVAVADIVGSVRTPSSLVRSFFPPLTGVYADVAIGSSLPVLWAQVTELTDGVFIGMTMNHAVGDGTCFWDLFNAWSAFNQGDGDQLTRAPAPVHQRWVLDAVPVPLSALQSAFGPSVELPPVREGFFTFSAASVKKLKAKANDEMMLSATISSLQALIAHLWRAIVRARRLPPGQETTCILVIGCRGRMRCIPPGYVGNAIAIGMTTGCTAGEVLDKGLGWTAWQLNC</sequence>
<organism evidence="1 2">
    <name type="scientific">Avena sativa</name>
    <name type="common">Oat</name>
    <dbReference type="NCBI Taxonomy" id="4498"/>
    <lineage>
        <taxon>Eukaryota</taxon>
        <taxon>Viridiplantae</taxon>
        <taxon>Streptophyta</taxon>
        <taxon>Embryophyta</taxon>
        <taxon>Tracheophyta</taxon>
        <taxon>Spermatophyta</taxon>
        <taxon>Magnoliopsida</taxon>
        <taxon>Liliopsida</taxon>
        <taxon>Poales</taxon>
        <taxon>Poaceae</taxon>
        <taxon>BOP clade</taxon>
        <taxon>Pooideae</taxon>
        <taxon>Poodae</taxon>
        <taxon>Poeae</taxon>
        <taxon>Poeae Chloroplast Group 1 (Aveneae type)</taxon>
        <taxon>Aveninae</taxon>
        <taxon>Avena</taxon>
    </lineage>
</organism>
<proteinExistence type="predicted"/>